<feature type="chain" id="PRO_5042078038" description="Secreted protein" evidence="2">
    <location>
        <begin position="19"/>
        <end position="105"/>
    </location>
</feature>
<feature type="region of interest" description="Disordered" evidence="1">
    <location>
        <begin position="84"/>
        <end position="105"/>
    </location>
</feature>
<accession>A0AAD7NQI5</accession>
<comment type="caution">
    <text evidence="3">The sequence shown here is derived from an EMBL/GenBank/DDBJ whole genome shotgun (WGS) entry which is preliminary data.</text>
</comment>
<keyword evidence="4" id="KW-1185">Reference proteome</keyword>
<name>A0AAD7NQI5_9AGAR</name>
<keyword evidence="2" id="KW-0732">Signal</keyword>
<evidence type="ECO:0000256" key="2">
    <source>
        <dbReference type="SAM" id="SignalP"/>
    </source>
</evidence>
<evidence type="ECO:0000256" key="1">
    <source>
        <dbReference type="SAM" id="MobiDB-lite"/>
    </source>
</evidence>
<evidence type="ECO:0008006" key="5">
    <source>
        <dbReference type="Google" id="ProtNLM"/>
    </source>
</evidence>
<evidence type="ECO:0000313" key="4">
    <source>
        <dbReference type="Proteomes" id="UP001215280"/>
    </source>
</evidence>
<sequence length="105" mass="11458">MARLGLFRWVLIIGDTPAVIITDGHDGEHSQLQELKAETLHLKLPPAIPIVVRLFPVPGDGLDEDRILTHPALQFVPGTNFASSTLSTNDRRCPDQGKHTSTTSP</sequence>
<evidence type="ECO:0000313" key="3">
    <source>
        <dbReference type="EMBL" id="KAJ7771289.1"/>
    </source>
</evidence>
<feature type="signal peptide" evidence="2">
    <location>
        <begin position="1"/>
        <end position="18"/>
    </location>
</feature>
<proteinExistence type="predicted"/>
<dbReference type="AlphaFoldDB" id="A0AAD7NQI5"/>
<feature type="compositionally biased region" description="Basic and acidic residues" evidence="1">
    <location>
        <begin position="89"/>
        <end position="98"/>
    </location>
</feature>
<gene>
    <name evidence="3" type="ORF">DFH07DRAFT_953458</name>
</gene>
<reference evidence="3" key="1">
    <citation type="submission" date="2023-03" db="EMBL/GenBank/DDBJ databases">
        <title>Massive genome expansion in bonnet fungi (Mycena s.s.) driven by repeated elements and novel gene families across ecological guilds.</title>
        <authorList>
            <consortium name="Lawrence Berkeley National Laboratory"/>
            <person name="Harder C.B."/>
            <person name="Miyauchi S."/>
            <person name="Viragh M."/>
            <person name="Kuo A."/>
            <person name="Thoen E."/>
            <person name="Andreopoulos B."/>
            <person name="Lu D."/>
            <person name="Skrede I."/>
            <person name="Drula E."/>
            <person name="Henrissat B."/>
            <person name="Morin E."/>
            <person name="Kohler A."/>
            <person name="Barry K."/>
            <person name="LaButti K."/>
            <person name="Morin E."/>
            <person name="Salamov A."/>
            <person name="Lipzen A."/>
            <person name="Mereny Z."/>
            <person name="Hegedus B."/>
            <person name="Baldrian P."/>
            <person name="Stursova M."/>
            <person name="Weitz H."/>
            <person name="Taylor A."/>
            <person name="Grigoriev I.V."/>
            <person name="Nagy L.G."/>
            <person name="Martin F."/>
            <person name="Kauserud H."/>
        </authorList>
    </citation>
    <scope>NUCLEOTIDE SEQUENCE</scope>
    <source>
        <strain evidence="3">CBHHK188m</strain>
    </source>
</reference>
<dbReference type="EMBL" id="JARJLG010000021">
    <property type="protein sequence ID" value="KAJ7771289.1"/>
    <property type="molecule type" value="Genomic_DNA"/>
</dbReference>
<protein>
    <recommendedName>
        <fullName evidence="5">Secreted protein</fullName>
    </recommendedName>
</protein>
<dbReference type="Proteomes" id="UP001215280">
    <property type="component" value="Unassembled WGS sequence"/>
</dbReference>
<organism evidence="3 4">
    <name type="scientific">Mycena maculata</name>
    <dbReference type="NCBI Taxonomy" id="230809"/>
    <lineage>
        <taxon>Eukaryota</taxon>
        <taxon>Fungi</taxon>
        <taxon>Dikarya</taxon>
        <taxon>Basidiomycota</taxon>
        <taxon>Agaricomycotina</taxon>
        <taxon>Agaricomycetes</taxon>
        <taxon>Agaricomycetidae</taxon>
        <taxon>Agaricales</taxon>
        <taxon>Marasmiineae</taxon>
        <taxon>Mycenaceae</taxon>
        <taxon>Mycena</taxon>
    </lineage>
</organism>